<keyword evidence="3" id="KW-0064">Aspartyl protease</keyword>
<evidence type="ECO:0000259" key="8">
    <source>
        <dbReference type="PROSITE" id="PS50158"/>
    </source>
</evidence>
<feature type="region of interest" description="Disordered" evidence="7">
    <location>
        <begin position="288"/>
        <end position="321"/>
    </location>
</feature>
<reference evidence="10" key="1">
    <citation type="submission" date="2012-05" db="EMBL/GenBank/DDBJ databases">
        <authorList>
            <person name="Han B."/>
            <person name="Lu Y."/>
            <person name="Feng Q."/>
            <person name="Zhao Q."/>
            <person name="Lu T.T."/>
            <person name="Li Y."/>
            <person name="Liu K.Y."/>
            <person name="Huang X.H."/>
            <person name="Fan D.L."/>
            <person name="Weng Q.J."/>
            <person name="Zhang L."/>
            <person name="Lu Y.Q."/>
            <person name="Guo Y.L."/>
            <person name="Li W.J."/>
            <person name="Zhou C.C."/>
            <person name="Lu H.Y."/>
            <person name="Huang T."/>
            <person name="Zhu C.R."/>
            <person name="Zhao Y."/>
            <person name="Hu T."/>
            <person name="Yao N."/>
        </authorList>
    </citation>
    <scope>NUCLEOTIDE SEQUENCE</scope>
</reference>
<evidence type="ECO:0000256" key="2">
    <source>
        <dbReference type="ARBA" id="ARBA00022723"/>
    </source>
</evidence>
<dbReference type="SUPFAM" id="SSF56672">
    <property type="entry name" value="DNA/RNA polymerases"/>
    <property type="match status" value="1"/>
</dbReference>
<organism evidence="10">
    <name type="scientific">Phyllostachys edulis</name>
    <name type="common">Tortoise shell bamboo</name>
    <name type="synonym">Bambusa edulis</name>
    <dbReference type="NCBI Taxonomy" id="38705"/>
    <lineage>
        <taxon>Eukaryota</taxon>
        <taxon>Viridiplantae</taxon>
        <taxon>Streptophyta</taxon>
        <taxon>Embryophyta</taxon>
        <taxon>Tracheophyta</taxon>
        <taxon>Spermatophyta</taxon>
        <taxon>Magnoliopsida</taxon>
        <taxon>Liliopsida</taxon>
        <taxon>Poales</taxon>
        <taxon>Poaceae</taxon>
        <taxon>BOP clade</taxon>
        <taxon>Bambusoideae</taxon>
        <taxon>Arundinarodae</taxon>
        <taxon>Arundinarieae</taxon>
        <taxon>Arundinariinae</taxon>
        <taxon>Phyllostachys</taxon>
    </lineage>
</organism>
<evidence type="ECO:0000259" key="9">
    <source>
        <dbReference type="PROSITE" id="PS50994"/>
    </source>
</evidence>
<dbReference type="InterPro" id="IPR057670">
    <property type="entry name" value="SH3_retrovirus"/>
</dbReference>
<evidence type="ECO:0000256" key="5">
    <source>
        <dbReference type="PROSITE-ProRule" id="PRU00047"/>
    </source>
</evidence>
<protein>
    <submittedName>
        <fullName evidence="10">PH01B035L11.21 protein</fullName>
    </submittedName>
</protein>
<dbReference type="InterPro" id="IPR001878">
    <property type="entry name" value="Znf_CCHC"/>
</dbReference>
<feature type="coiled-coil region" evidence="6">
    <location>
        <begin position="411"/>
        <end position="438"/>
    </location>
</feature>
<dbReference type="GO" id="GO:0003676">
    <property type="term" value="F:nucleic acid binding"/>
    <property type="evidence" value="ECO:0007669"/>
    <property type="project" value="InterPro"/>
</dbReference>
<feature type="region of interest" description="Disordered" evidence="7">
    <location>
        <begin position="1371"/>
        <end position="1440"/>
    </location>
</feature>
<evidence type="ECO:0000256" key="7">
    <source>
        <dbReference type="SAM" id="MobiDB-lite"/>
    </source>
</evidence>
<feature type="domain" description="Integrase catalytic" evidence="9">
    <location>
        <begin position="1119"/>
        <end position="1285"/>
    </location>
</feature>
<dbReference type="Gene3D" id="3.30.420.10">
    <property type="entry name" value="Ribonuclease H-like superfamily/Ribonuclease H"/>
    <property type="match status" value="1"/>
</dbReference>
<dbReference type="InterPro" id="IPR025724">
    <property type="entry name" value="GAG-pre-integrase_dom"/>
</dbReference>
<evidence type="ECO:0000256" key="3">
    <source>
        <dbReference type="ARBA" id="ARBA00022750"/>
    </source>
</evidence>
<dbReference type="GO" id="GO:0015074">
    <property type="term" value="P:DNA integration"/>
    <property type="evidence" value="ECO:0007669"/>
    <property type="project" value="InterPro"/>
</dbReference>
<accession>L0P1Q5</accession>
<proteinExistence type="predicted"/>
<dbReference type="InterPro" id="IPR039537">
    <property type="entry name" value="Retrotran_Ty1/copia-like"/>
</dbReference>
<sequence>MDKYSTKPPVFDGIDYPFWKSRMETYIQAQGYAIWRKVKVRFAVPADENINAGNMVDVEANAKARNIIIQGLSRSEFDRISHLSSAYDIWVTLDAYHEGTTQIKTVRQDQFKREYNKFEMLAGESLDECFARFHKILSNLRAVGLTYPDSDNARQMLTALDLRVWEMKVTTIKDTTDLSTLTLDALYSRLKTHEIDVVSRRSKSQSMALVTNPVSSSGLSSDSSWGFSLAALCDVTDDQLEQLEDEQLALLARKFSHAYKRRRDRKRGGPVICFECGGPNHIRANCPKLEKGKNDYGGSGKNDYTDKYRNKKPPAQTPSKKKFRNFGKAKKLFHRVLTAFDDLDLSEVEGWSDDDGTGDQEPKDGGDDFSGMCFMALEGELSDSELYSDSDEVDPTYEQLNHAFLKLGGFHAKAKARCAELEKEIDRLSLEIIALTSAPSSDDCDTCSALLVDMEKIRTSHDSVSSELESVKVENVSLLAELELSRMAVTLLITDETTSPTSCEGKDIAARGSYAMLLDLPESCENCNNLKMNLKRADHKIAELQASLLEPIVSCLNCPKLTAELEAVSKQFQDMIDHERKMTKFASKDPVSSPCIKCKKLKSDLIALDEKCVKLTKDLLEKSHCACNMIVEKGEKPQGKDETLSNVNQLASSRTVPSESAVRAQAILPSVAGSSSFAPLPSAVSSSPCSSCTSLFRECQYLMNTLERFVGGKKKLNLILDQSKICRFNQGLGYDFLEDMRKHPPAVLRPIAPGVIETEPRTEKVHFKSAGYVQGISDSKVISHAASTSQKVKYHCTFCQKDGHTVDRCFRRAKIVRRDHVESLRRIQGRPQTLSAPKTNTRSRLVSSDGFVQHRGLGFSEFSDFRSHAAFSRDFRRPEGRSRFPHRDSYPRRVQSVAGAPTRSFVAVGLSNSFGSALRPSAVRRVGKEKVWLVDSGCSRHMTGDSRWFSSLARAPGDETITFGDASSGRVIAKGTVRINASFILKDVALVSKLQYNLLSVSQLTDDGFEVSFKKNNCKILDSSGSLVCGISRYGRIFRADFSDSSGDPLRCLVASESRDLSFWHRRLGHIGFDHLTRVSSHDLIRGLPKLKMVKDLVCTPCRHGKMVAASHPPVTVTMTDAPGQLLHMDTVGPARVQSAGGKWYVLVVVDDFSRYSWVFFLASKDETFTHFRGLFSRLSVELPGALRAIRSDNGTEFKNSYFESFCGETGVEHQFSSPYVPQQNGVVERKNRTLVEMARTMLDEYSTPRKFWAEAIATACHVSNRVFLRALLHRTSYELRYGRKPSVSHFRVFGCKCFILKSGNLDKFESRSCDGIFLGYSTSSRAYRVWNCESSRMVETCEVTFDEASPGTRPDISGSLEQSETIFVDDEDEGDDGCLPDPAPLPSLEMPSSTAPQDDQPLPSGASGSVPASSAHEVEATSSSHPGPPRHIQKRHPSEQMIGDLFERVTRSKSGFSHFCLHSAFVASFEPKDVCHALSDESWVNAMHEELENFERNKVWSLVEPPRGHNIIGTKWVFKNKQSEDGVIIRNKARLVAQGFSQVEGLDFEETFAPVARLEAIRILLAFAASKGFKLYQMDVKSAFLNGLIEEEVYVRQPPGFENPKYPNHVFKLSKALYGLKQAPRAWYERLKSYLLSHGFEMGKVDKTLFIRRHGSDFLLVQIYVDDIIFGGSSHTLVSQFSDVMSSEFEMSMMGELSFFLGFQIKQTREGTFLHQGKYTRDLLKRFDMSDGKPVSTPMASTAYLDPDEDGEPVDQKEFRSMIGSLLYLTASRPDIHFSVCLCARFQASPRVSHRQAVKRIFRYLRATIDYGIWYSSSSCLSLRAFSDADFAGCRIDRKSTSGTCQFLGTSLVSWSSRKQSGVAQSTAEAEYVAAASCCSQVLWMTSTLRDFGLVIDSVPLFCDNTSAINIAKNPVQHSRTKHIDIRFHFLRDHVEKGDIVLQFVESDHQLADIFTKPLDSSRFSALRGELGVVLARVGPPSGRQASRFIVLVQGEFIWELLELNIDLTQLELKVASNVEGELDLLHF</sequence>
<feature type="compositionally biased region" description="Low complexity" evidence="7">
    <location>
        <begin position="1404"/>
        <end position="1416"/>
    </location>
</feature>
<dbReference type="Pfam" id="PF14223">
    <property type="entry name" value="Retrotran_gag_2"/>
    <property type="match status" value="1"/>
</dbReference>
<dbReference type="Pfam" id="PF13976">
    <property type="entry name" value="gag_pre-integrs"/>
    <property type="match status" value="1"/>
</dbReference>
<keyword evidence="5" id="KW-0862">Zinc</keyword>
<evidence type="ECO:0000256" key="1">
    <source>
        <dbReference type="ARBA" id="ARBA00022670"/>
    </source>
</evidence>
<dbReference type="Pfam" id="PF07727">
    <property type="entry name" value="RVT_2"/>
    <property type="match status" value="1"/>
</dbReference>
<dbReference type="InterPro" id="IPR036397">
    <property type="entry name" value="RNaseH_sf"/>
</dbReference>
<dbReference type="PROSITE" id="PS50994">
    <property type="entry name" value="INTEGRASE"/>
    <property type="match status" value="1"/>
</dbReference>
<dbReference type="Pfam" id="PF22936">
    <property type="entry name" value="Pol_BBD"/>
    <property type="match status" value="1"/>
</dbReference>
<dbReference type="SUPFAM" id="SSF57756">
    <property type="entry name" value="Retrovirus zinc finger-like domains"/>
    <property type="match status" value="1"/>
</dbReference>
<name>L0P1Q5_PHYED</name>
<dbReference type="InterPro" id="IPR001584">
    <property type="entry name" value="Integrase_cat-core"/>
</dbReference>
<dbReference type="CDD" id="cd09272">
    <property type="entry name" value="RNase_HI_RT_Ty1"/>
    <property type="match status" value="1"/>
</dbReference>
<dbReference type="InterPro" id="IPR013103">
    <property type="entry name" value="RVT_2"/>
</dbReference>
<dbReference type="InterPro" id="IPR036875">
    <property type="entry name" value="Znf_CCHC_sf"/>
</dbReference>
<gene>
    <name evidence="10" type="primary">PH01B035L11.21</name>
</gene>
<dbReference type="SMART" id="SM00343">
    <property type="entry name" value="ZnF_C2HC"/>
    <property type="match status" value="2"/>
</dbReference>
<dbReference type="InterPro" id="IPR054722">
    <property type="entry name" value="PolX-like_BBD"/>
</dbReference>
<evidence type="ECO:0000256" key="4">
    <source>
        <dbReference type="ARBA" id="ARBA00022801"/>
    </source>
</evidence>
<dbReference type="GO" id="GO:0006508">
    <property type="term" value="P:proteolysis"/>
    <property type="evidence" value="ECO:0007669"/>
    <property type="project" value="UniProtKB-KW"/>
</dbReference>
<dbReference type="Pfam" id="PF25597">
    <property type="entry name" value="SH3_retrovirus"/>
    <property type="match status" value="1"/>
</dbReference>
<dbReference type="GO" id="GO:0008270">
    <property type="term" value="F:zinc ion binding"/>
    <property type="evidence" value="ECO:0007669"/>
    <property type="project" value="UniProtKB-KW"/>
</dbReference>
<dbReference type="PANTHER" id="PTHR42648:SF21">
    <property type="entry name" value="CYSTEINE-RICH RLK (RECEPTOR-LIKE PROTEIN KINASE) 8"/>
    <property type="match status" value="1"/>
</dbReference>
<evidence type="ECO:0000313" key="10">
    <source>
        <dbReference type="EMBL" id="CCI55376.1"/>
    </source>
</evidence>
<dbReference type="InterPro" id="IPR043502">
    <property type="entry name" value="DNA/RNA_pol_sf"/>
</dbReference>
<keyword evidence="5" id="KW-0863">Zinc-finger</keyword>
<dbReference type="Pfam" id="PF00665">
    <property type="entry name" value="rve"/>
    <property type="match status" value="1"/>
</dbReference>
<keyword evidence="6" id="KW-0175">Coiled coil</keyword>
<evidence type="ECO:0000256" key="6">
    <source>
        <dbReference type="SAM" id="Coils"/>
    </source>
</evidence>
<dbReference type="InterPro" id="IPR012337">
    <property type="entry name" value="RNaseH-like_sf"/>
</dbReference>
<dbReference type="GO" id="GO:0004190">
    <property type="term" value="F:aspartic-type endopeptidase activity"/>
    <property type="evidence" value="ECO:0007669"/>
    <property type="project" value="UniProtKB-KW"/>
</dbReference>
<dbReference type="PROSITE" id="PS50158">
    <property type="entry name" value="ZF_CCHC"/>
    <property type="match status" value="1"/>
</dbReference>
<dbReference type="EMBL" id="FO203441">
    <property type="protein sequence ID" value="CCI55376.1"/>
    <property type="molecule type" value="Genomic_DNA"/>
</dbReference>
<keyword evidence="4" id="KW-0378">Hydrolase</keyword>
<keyword evidence="2" id="KW-0479">Metal-binding</keyword>
<dbReference type="SUPFAM" id="SSF53098">
    <property type="entry name" value="Ribonuclease H-like"/>
    <property type="match status" value="1"/>
</dbReference>
<dbReference type="PANTHER" id="PTHR42648">
    <property type="entry name" value="TRANSPOSASE, PUTATIVE-RELATED"/>
    <property type="match status" value="1"/>
</dbReference>
<keyword evidence="1" id="KW-0645">Protease</keyword>
<feature type="domain" description="CCHC-type" evidence="8">
    <location>
        <begin position="273"/>
        <end position="288"/>
    </location>
</feature>